<gene>
    <name evidence="2" type="ORF">BT63DRAFT_222966</name>
</gene>
<dbReference type="Proteomes" id="UP000799302">
    <property type="component" value="Unassembled WGS sequence"/>
</dbReference>
<dbReference type="EMBL" id="MU004234">
    <property type="protein sequence ID" value="KAF2669838.1"/>
    <property type="molecule type" value="Genomic_DNA"/>
</dbReference>
<evidence type="ECO:0000313" key="2">
    <source>
        <dbReference type="EMBL" id="KAF2669838.1"/>
    </source>
</evidence>
<protein>
    <recommendedName>
        <fullName evidence="4">CCR4-NOT transcription complex subunit 11</fullName>
    </recommendedName>
</protein>
<keyword evidence="3" id="KW-1185">Reference proteome</keyword>
<sequence>MDRASNADILREYNIQPDQLAILSRSIDIPFQSTYDNLTASFKELGLTTFISAFQIRALLDHLESKKEHNGTPSASETYTSVVLSAEYYLVCASYKAEPGCTDGIHYNPFLAHWVAFVDRCMEFAYTTPEENKILGLPDWWVRTHRARMLIALNALQETTMGHADRLSPRQFEEDASHESLKNVDLQFLGPLINILETNGLRGNPSELLAKGEHTTPPQNTAKSSTTAQPTLDTNEKTKSTTSDNSAHDGSSNVIDSSFLESINTASSGTSFVADYETYLRNSPSEALYDLIRLPPTLHNLDLVTTVITKASMRNILAALDFDPSNIGREYLQQALLALEKSVAASGLGGPVQAPESDVPSPTGPQIMSKDEVARSATLLTVFLRNVLTRGALRYEEVELDIKELCVRYIWVAEVREFSAWLAEVTQDGHDEDGGPQGQNHGLGG</sequence>
<reference evidence="2" key="1">
    <citation type="journal article" date="2020" name="Stud. Mycol.">
        <title>101 Dothideomycetes genomes: a test case for predicting lifestyles and emergence of pathogens.</title>
        <authorList>
            <person name="Haridas S."/>
            <person name="Albert R."/>
            <person name="Binder M."/>
            <person name="Bloem J."/>
            <person name="Labutti K."/>
            <person name="Salamov A."/>
            <person name="Andreopoulos B."/>
            <person name="Baker S."/>
            <person name="Barry K."/>
            <person name="Bills G."/>
            <person name="Bluhm B."/>
            <person name="Cannon C."/>
            <person name="Castanera R."/>
            <person name="Culley D."/>
            <person name="Daum C."/>
            <person name="Ezra D."/>
            <person name="Gonzalez J."/>
            <person name="Henrissat B."/>
            <person name="Kuo A."/>
            <person name="Liang C."/>
            <person name="Lipzen A."/>
            <person name="Lutzoni F."/>
            <person name="Magnuson J."/>
            <person name="Mondo S."/>
            <person name="Nolan M."/>
            <person name="Ohm R."/>
            <person name="Pangilinan J."/>
            <person name="Park H.-J."/>
            <person name="Ramirez L."/>
            <person name="Alfaro M."/>
            <person name="Sun H."/>
            <person name="Tritt A."/>
            <person name="Yoshinaga Y."/>
            <person name="Zwiers L.-H."/>
            <person name="Turgeon B."/>
            <person name="Goodwin S."/>
            <person name="Spatafora J."/>
            <person name="Crous P."/>
            <person name="Grigoriev I."/>
        </authorList>
    </citation>
    <scope>NUCLEOTIDE SEQUENCE</scope>
    <source>
        <strain evidence="2">CBS 115976</strain>
    </source>
</reference>
<evidence type="ECO:0000256" key="1">
    <source>
        <dbReference type="SAM" id="MobiDB-lite"/>
    </source>
</evidence>
<evidence type="ECO:0000313" key="3">
    <source>
        <dbReference type="Proteomes" id="UP000799302"/>
    </source>
</evidence>
<feature type="compositionally biased region" description="Polar residues" evidence="1">
    <location>
        <begin position="216"/>
        <end position="233"/>
    </location>
</feature>
<proteinExistence type="predicted"/>
<feature type="region of interest" description="Disordered" evidence="1">
    <location>
        <begin position="204"/>
        <end position="251"/>
    </location>
</feature>
<name>A0A6A6UFG9_9PEZI</name>
<accession>A0A6A6UFG9</accession>
<organism evidence="2 3">
    <name type="scientific">Microthyrium microscopicum</name>
    <dbReference type="NCBI Taxonomy" id="703497"/>
    <lineage>
        <taxon>Eukaryota</taxon>
        <taxon>Fungi</taxon>
        <taxon>Dikarya</taxon>
        <taxon>Ascomycota</taxon>
        <taxon>Pezizomycotina</taxon>
        <taxon>Dothideomycetes</taxon>
        <taxon>Dothideomycetes incertae sedis</taxon>
        <taxon>Microthyriales</taxon>
        <taxon>Microthyriaceae</taxon>
        <taxon>Microthyrium</taxon>
    </lineage>
</organism>
<feature type="compositionally biased region" description="Polar residues" evidence="1">
    <location>
        <begin position="240"/>
        <end position="251"/>
    </location>
</feature>
<evidence type="ECO:0008006" key="4">
    <source>
        <dbReference type="Google" id="ProtNLM"/>
    </source>
</evidence>
<dbReference type="OrthoDB" id="10265389at2759"/>
<dbReference type="AlphaFoldDB" id="A0A6A6UFG9"/>